<dbReference type="Proteomes" id="UP000199036">
    <property type="component" value="Unassembled WGS sequence"/>
</dbReference>
<keyword evidence="1" id="KW-0732">Signal</keyword>
<protein>
    <submittedName>
        <fullName evidence="2">Uncharacterized protein</fullName>
    </submittedName>
</protein>
<evidence type="ECO:0000313" key="3">
    <source>
        <dbReference type="Proteomes" id="UP000199036"/>
    </source>
</evidence>
<accession>A0A1I4X938</accession>
<feature type="signal peptide" evidence="1">
    <location>
        <begin position="1"/>
        <end position="19"/>
    </location>
</feature>
<dbReference type="STRING" id="913024.SAMN05421741_102189"/>
<evidence type="ECO:0000313" key="2">
    <source>
        <dbReference type="EMBL" id="SFN22364.1"/>
    </source>
</evidence>
<name>A0A1I4X938_9FLAO</name>
<gene>
    <name evidence="2" type="ORF">SAMN05421741_102189</name>
</gene>
<reference evidence="3" key="1">
    <citation type="submission" date="2016-10" db="EMBL/GenBank/DDBJ databases">
        <authorList>
            <person name="Varghese N."/>
            <person name="Submissions S."/>
        </authorList>
    </citation>
    <scope>NUCLEOTIDE SEQUENCE [LARGE SCALE GENOMIC DNA]</scope>
    <source>
        <strain evidence="3">DS-12</strain>
    </source>
</reference>
<dbReference type="OrthoDB" id="1355076at2"/>
<sequence>MKKFIYGAIMLLAVQTGFAQTQDAKTFVDNMGMKANIDGVKQQILPMIDTAKVDDFNKEFDALVNGFVTDFSKLVDENYDAAELKAANKKFAETKEVTVLEPKDKTTFEQKAGTLSNEVNMTMQGLVMKYASAEALQQAEE</sequence>
<evidence type="ECO:0000256" key="1">
    <source>
        <dbReference type="SAM" id="SignalP"/>
    </source>
</evidence>
<proteinExistence type="predicted"/>
<organism evidence="2 3">
    <name type="scientific">Paenimyroides ummariense</name>
    <dbReference type="NCBI Taxonomy" id="913024"/>
    <lineage>
        <taxon>Bacteria</taxon>
        <taxon>Pseudomonadati</taxon>
        <taxon>Bacteroidota</taxon>
        <taxon>Flavobacteriia</taxon>
        <taxon>Flavobacteriales</taxon>
        <taxon>Flavobacteriaceae</taxon>
        <taxon>Paenimyroides</taxon>
    </lineage>
</organism>
<feature type="chain" id="PRO_5011682004" evidence="1">
    <location>
        <begin position="20"/>
        <end position="141"/>
    </location>
</feature>
<keyword evidence="3" id="KW-1185">Reference proteome</keyword>
<dbReference type="EMBL" id="FOVI01000002">
    <property type="protein sequence ID" value="SFN22364.1"/>
    <property type="molecule type" value="Genomic_DNA"/>
</dbReference>
<dbReference type="RefSeq" id="WP_091518651.1">
    <property type="nucleotide sequence ID" value="NZ_FOVI01000002.1"/>
</dbReference>
<dbReference type="AlphaFoldDB" id="A0A1I4X938"/>